<evidence type="ECO:0000313" key="1">
    <source>
        <dbReference type="EMBL" id="PMC64812.1"/>
    </source>
</evidence>
<protein>
    <submittedName>
        <fullName evidence="1">Uncharacterized protein</fullName>
    </submittedName>
</protein>
<keyword evidence="2" id="KW-1185">Reference proteome</keyword>
<gene>
    <name evidence="1" type="ORF">CJ203_03925</name>
</gene>
<reference evidence="1 2" key="1">
    <citation type="submission" date="2017-09" db="EMBL/GenBank/DDBJ databases">
        <title>Bacterial strain isolated from the female urinary microbiota.</title>
        <authorList>
            <person name="Thomas-White K."/>
            <person name="Kumar N."/>
            <person name="Forster S."/>
            <person name="Putonti C."/>
            <person name="Lawley T."/>
            <person name="Wolfe A.J."/>
        </authorList>
    </citation>
    <scope>NUCLEOTIDE SEQUENCE [LARGE SCALE GENOMIC DNA]</scope>
    <source>
        <strain evidence="1 2">UMB0792</strain>
    </source>
</reference>
<dbReference type="Pfam" id="PF21893">
    <property type="entry name" value="DUF6918"/>
    <property type="match status" value="1"/>
</dbReference>
<accession>A0A2N6T694</accession>
<comment type="caution">
    <text evidence="1">The sequence shown here is derived from an EMBL/GenBank/DDBJ whole genome shotgun (WGS) entry which is preliminary data.</text>
</comment>
<name>A0A2N6T694_9CORY</name>
<dbReference type="Proteomes" id="UP000235836">
    <property type="component" value="Unassembled WGS sequence"/>
</dbReference>
<proteinExistence type="predicted"/>
<sequence>MTDLNSLLEGPVREKVVASLVALAEKTTDNLSGLTGMAVKSALAAAKKADADALTKGIQQVLPSIVKELNPHWATYKGDAGQNDFGAYLAAHKDEVTDSVLKIGDAFADKAPAAVGKVYSSMRGKIADIVTPALPELGEVLEEHAQA</sequence>
<dbReference type="AlphaFoldDB" id="A0A2N6T694"/>
<organism evidence="1 2">
    <name type="scientific">Corynebacterium tuscaniense</name>
    <dbReference type="NCBI Taxonomy" id="302449"/>
    <lineage>
        <taxon>Bacteria</taxon>
        <taxon>Bacillati</taxon>
        <taxon>Actinomycetota</taxon>
        <taxon>Actinomycetes</taxon>
        <taxon>Mycobacteriales</taxon>
        <taxon>Corynebacteriaceae</taxon>
        <taxon>Corynebacterium</taxon>
    </lineage>
</organism>
<dbReference type="InterPro" id="IPR054211">
    <property type="entry name" value="DUF6918"/>
</dbReference>
<dbReference type="RefSeq" id="WP_102723627.1">
    <property type="nucleotide sequence ID" value="NZ_PNHG01000004.1"/>
</dbReference>
<evidence type="ECO:0000313" key="2">
    <source>
        <dbReference type="Proteomes" id="UP000235836"/>
    </source>
</evidence>
<dbReference type="EMBL" id="PNHG01000004">
    <property type="protein sequence ID" value="PMC64812.1"/>
    <property type="molecule type" value="Genomic_DNA"/>
</dbReference>